<organism evidence="1 2">
    <name type="scientific">Sinanodonta woodiana</name>
    <name type="common">Chinese pond mussel</name>
    <name type="synonym">Anodonta woodiana</name>
    <dbReference type="NCBI Taxonomy" id="1069815"/>
    <lineage>
        <taxon>Eukaryota</taxon>
        <taxon>Metazoa</taxon>
        <taxon>Spiralia</taxon>
        <taxon>Lophotrochozoa</taxon>
        <taxon>Mollusca</taxon>
        <taxon>Bivalvia</taxon>
        <taxon>Autobranchia</taxon>
        <taxon>Heteroconchia</taxon>
        <taxon>Palaeoheterodonta</taxon>
        <taxon>Unionida</taxon>
        <taxon>Unionoidea</taxon>
        <taxon>Unionidae</taxon>
        <taxon>Unioninae</taxon>
        <taxon>Sinanodonta</taxon>
    </lineage>
</organism>
<comment type="caution">
    <text evidence="1">The sequence shown here is derived from an EMBL/GenBank/DDBJ whole genome shotgun (WGS) entry which is preliminary data.</text>
</comment>
<reference evidence="1 2" key="1">
    <citation type="submission" date="2024-11" db="EMBL/GenBank/DDBJ databases">
        <title>Chromosome-level genome assembly of the freshwater bivalve Anodonta woodiana.</title>
        <authorList>
            <person name="Chen X."/>
        </authorList>
    </citation>
    <scope>NUCLEOTIDE SEQUENCE [LARGE SCALE GENOMIC DNA]</scope>
    <source>
        <strain evidence="1">MN2024</strain>
        <tissue evidence="1">Gills</tissue>
    </source>
</reference>
<gene>
    <name evidence="1" type="ORF">ACJMK2_040115</name>
</gene>
<keyword evidence="2" id="KW-1185">Reference proteome</keyword>
<dbReference type="EMBL" id="JBJQND010000007">
    <property type="protein sequence ID" value="KAL3872169.1"/>
    <property type="molecule type" value="Genomic_DNA"/>
</dbReference>
<protein>
    <submittedName>
        <fullName evidence="1">Uncharacterized protein</fullName>
    </submittedName>
</protein>
<evidence type="ECO:0000313" key="1">
    <source>
        <dbReference type="EMBL" id="KAL3872169.1"/>
    </source>
</evidence>
<dbReference type="AlphaFoldDB" id="A0ABD3WE25"/>
<sequence length="51" mass="5952">IPESLFGQIHKKVNYMRCYLQGIDGQIKQDIVLMRRTFRCEPSGRANNQPT</sequence>
<name>A0ABD3WE25_SINWO</name>
<accession>A0ABD3WE25</accession>
<feature type="non-terminal residue" evidence="1">
    <location>
        <position position="51"/>
    </location>
</feature>
<feature type="non-terminal residue" evidence="1">
    <location>
        <position position="1"/>
    </location>
</feature>
<evidence type="ECO:0000313" key="2">
    <source>
        <dbReference type="Proteomes" id="UP001634394"/>
    </source>
</evidence>
<proteinExistence type="predicted"/>
<dbReference type="Proteomes" id="UP001634394">
    <property type="component" value="Unassembled WGS sequence"/>
</dbReference>